<name>A0A139AJ89_GONPJ</name>
<comment type="similarity">
    <text evidence="6">Belongs to the TRAFAC class myosin-kinesin ATPase superfamily. Kinesin family.</text>
</comment>
<comment type="subcellular location">
    <subcellularLocation>
        <location evidence="1">Cytoplasm</location>
    </subcellularLocation>
</comment>
<dbReference type="GO" id="GO:0005737">
    <property type="term" value="C:cytoplasm"/>
    <property type="evidence" value="ECO:0007669"/>
    <property type="project" value="UniProtKB-SubCell"/>
</dbReference>
<evidence type="ECO:0000256" key="6">
    <source>
        <dbReference type="PROSITE-ProRule" id="PRU00283"/>
    </source>
</evidence>
<dbReference type="EMBL" id="KQ965752">
    <property type="protein sequence ID" value="KXS16523.1"/>
    <property type="molecule type" value="Genomic_DNA"/>
</dbReference>
<keyword evidence="10" id="KW-0378">Hydrolase</keyword>
<dbReference type="GO" id="GO:0003777">
    <property type="term" value="F:microtubule motor activity"/>
    <property type="evidence" value="ECO:0007669"/>
    <property type="project" value="InterPro"/>
</dbReference>
<dbReference type="GO" id="GO:0008017">
    <property type="term" value="F:microtubule binding"/>
    <property type="evidence" value="ECO:0007669"/>
    <property type="project" value="InterPro"/>
</dbReference>
<dbReference type="Proteomes" id="UP000070544">
    <property type="component" value="Unassembled WGS sequence"/>
</dbReference>
<dbReference type="GO" id="GO:0005875">
    <property type="term" value="C:microtubule associated complex"/>
    <property type="evidence" value="ECO:0007669"/>
    <property type="project" value="TreeGrafter"/>
</dbReference>
<dbReference type="InterPro" id="IPR027640">
    <property type="entry name" value="Kinesin-like_fam"/>
</dbReference>
<dbReference type="GO" id="GO:0005524">
    <property type="term" value="F:ATP binding"/>
    <property type="evidence" value="ECO:0007669"/>
    <property type="project" value="UniProtKB-KW"/>
</dbReference>
<dbReference type="GO" id="GO:0007018">
    <property type="term" value="P:microtubule-based movement"/>
    <property type="evidence" value="ECO:0007669"/>
    <property type="project" value="InterPro"/>
</dbReference>
<dbReference type="AlphaFoldDB" id="A0A139AJ89"/>
<feature type="region of interest" description="Disordered" evidence="8">
    <location>
        <begin position="175"/>
        <end position="201"/>
    </location>
</feature>
<dbReference type="InterPro" id="IPR027417">
    <property type="entry name" value="P-loop_NTPase"/>
</dbReference>
<keyword evidence="4" id="KW-0067">ATP-binding</keyword>
<dbReference type="STRING" id="1344416.A0A139AJ89"/>
<sequence length="660" mass="72712">MTESTTSSPTSTPTATPTLQTHTAPDLVLRVSYLEIYNEIIKHLLRSGSGGHAGSGMYDDVCPSAESAHDLLPQGTLERTTTATDVNDKSSRSHAVFTMTLRRTSHVRDGEGVQEIAESKMHFVDLAVSRWYGSAPASHPQQLSHLSLLSPVPTAGLRTPKSTNATGLRLKEATSKTKIAARSRARAGVTRQGRREAGRGRGDLHQLQRLQLFLLKDALGGNCVKWKVACVAAAQAAMGETLVAASYKALQNEVIRLRAEIATVSSELSSLGTGRHRSVATESSGSSKTNCVTTTPPEDESVDNIDWQNLLSRHLTKLDETKENYEAALQAQKEHAARLQTVLQHKQMSSSADTLHVLPDEVASLYAEIDRLTNQNPEVTRIALRDHIGRVEQPSTVDDPDFVKLLERTMQENARLKSPEVAKMEADLAMFHATCADLRKENADLKAVGRGRYGLFSDLIGEDFAVGARADPARREPQVLRIETDVENLKSRLEAERQRSVQAEGKFDKLTVEMDMLESALRDARAQLSSFKGIDDMLAMLREDNEHLAGSLTEEREAIETLTSVNRSLQQRLESLHDLESQLSEAQAQLEQISEVEQELVELSQALEAERERSMQAEGRSDEVAVEVGRLEKELEEARTQIFNLEGADAAFSNLREGND</sequence>
<dbReference type="PANTHER" id="PTHR47969">
    <property type="entry name" value="CHROMOSOME-ASSOCIATED KINESIN KIF4A-RELATED"/>
    <property type="match status" value="1"/>
</dbReference>
<protein>
    <submittedName>
        <fullName evidence="10">p-loop containing nucleoside triphosphate hydrolase protein</fullName>
    </submittedName>
</protein>
<accession>A0A139AJ89</accession>
<evidence type="ECO:0000256" key="2">
    <source>
        <dbReference type="ARBA" id="ARBA00022490"/>
    </source>
</evidence>
<evidence type="ECO:0000259" key="9">
    <source>
        <dbReference type="PROSITE" id="PS50067"/>
    </source>
</evidence>
<feature type="region of interest" description="Disordered" evidence="8">
    <location>
        <begin position="1"/>
        <end position="21"/>
    </location>
</feature>
<dbReference type="GO" id="GO:0016787">
    <property type="term" value="F:hydrolase activity"/>
    <property type="evidence" value="ECO:0007669"/>
    <property type="project" value="UniProtKB-KW"/>
</dbReference>
<dbReference type="SMART" id="SM00129">
    <property type="entry name" value="KISc"/>
    <property type="match status" value="1"/>
</dbReference>
<evidence type="ECO:0000256" key="7">
    <source>
        <dbReference type="SAM" id="Coils"/>
    </source>
</evidence>
<dbReference type="PRINTS" id="PR00380">
    <property type="entry name" value="KINESINHEAVY"/>
</dbReference>
<keyword evidence="11" id="KW-1185">Reference proteome</keyword>
<feature type="compositionally biased region" description="Polar residues" evidence="8">
    <location>
        <begin position="280"/>
        <end position="296"/>
    </location>
</feature>
<evidence type="ECO:0000313" key="11">
    <source>
        <dbReference type="Proteomes" id="UP000070544"/>
    </source>
</evidence>
<dbReference type="InterPro" id="IPR001752">
    <property type="entry name" value="Kinesin_motor_dom"/>
</dbReference>
<gene>
    <name evidence="10" type="ORF">M427DRAFT_31233</name>
</gene>
<feature type="region of interest" description="Disordered" evidence="8">
    <location>
        <begin position="273"/>
        <end position="299"/>
    </location>
</feature>
<comment type="caution">
    <text evidence="6">Lacks conserved residue(s) required for the propagation of feature annotation.</text>
</comment>
<evidence type="ECO:0000256" key="1">
    <source>
        <dbReference type="ARBA" id="ARBA00004496"/>
    </source>
</evidence>
<dbReference type="GO" id="GO:0051231">
    <property type="term" value="P:spindle elongation"/>
    <property type="evidence" value="ECO:0007669"/>
    <property type="project" value="TreeGrafter"/>
</dbReference>
<reference evidence="10 11" key="1">
    <citation type="journal article" date="2015" name="Genome Biol. Evol.">
        <title>Phylogenomic analyses indicate that early fungi evolved digesting cell walls of algal ancestors of land plants.</title>
        <authorList>
            <person name="Chang Y."/>
            <person name="Wang S."/>
            <person name="Sekimoto S."/>
            <person name="Aerts A.L."/>
            <person name="Choi C."/>
            <person name="Clum A."/>
            <person name="LaButti K.M."/>
            <person name="Lindquist E.A."/>
            <person name="Yee Ngan C."/>
            <person name="Ohm R.A."/>
            <person name="Salamov A.A."/>
            <person name="Grigoriev I.V."/>
            <person name="Spatafora J.W."/>
            <person name="Berbee M.L."/>
        </authorList>
    </citation>
    <scope>NUCLEOTIDE SEQUENCE [LARGE SCALE GENOMIC DNA]</scope>
    <source>
        <strain evidence="10 11">JEL478</strain>
    </source>
</reference>
<evidence type="ECO:0000256" key="5">
    <source>
        <dbReference type="ARBA" id="ARBA00023054"/>
    </source>
</evidence>
<dbReference type="Pfam" id="PF00225">
    <property type="entry name" value="Kinesin"/>
    <property type="match status" value="1"/>
</dbReference>
<feature type="domain" description="Kinesin motor" evidence="9">
    <location>
        <begin position="1"/>
        <end position="127"/>
    </location>
</feature>
<evidence type="ECO:0000256" key="3">
    <source>
        <dbReference type="ARBA" id="ARBA00022741"/>
    </source>
</evidence>
<feature type="coiled-coil region" evidence="7">
    <location>
        <begin position="552"/>
        <end position="648"/>
    </location>
</feature>
<feature type="coiled-coil region" evidence="7">
    <location>
        <begin position="479"/>
        <end position="527"/>
    </location>
</feature>
<dbReference type="PANTHER" id="PTHR47969:SF15">
    <property type="entry name" value="CHROMOSOME-ASSOCIATED KINESIN KIF4A-RELATED"/>
    <property type="match status" value="1"/>
</dbReference>
<feature type="coiled-coil region" evidence="7">
    <location>
        <begin position="311"/>
        <end position="342"/>
    </location>
</feature>
<dbReference type="Gene3D" id="3.40.850.10">
    <property type="entry name" value="Kinesin motor domain"/>
    <property type="match status" value="1"/>
</dbReference>
<evidence type="ECO:0000313" key="10">
    <source>
        <dbReference type="EMBL" id="KXS16523.1"/>
    </source>
</evidence>
<keyword evidence="5 7" id="KW-0175">Coiled coil</keyword>
<keyword evidence="3" id="KW-0547">Nucleotide-binding</keyword>
<dbReference type="SUPFAM" id="SSF52540">
    <property type="entry name" value="P-loop containing nucleoside triphosphate hydrolases"/>
    <property type="match status" value="1"/>
</dbReference>
<proteinExistence type="inferred from homology"/>
<dbReference type="InterPro" id="IPR036961">
    <property type="entry name" value="Kinesin_motor_dom_sf"/>
</dbReference>
<organism evidence="10 11">
    <name type="scientific">Gonapodya prolifera (strain JEL478)</name>
    <name type="common">Monoblepharis prolifera</name>
    <dbReference type="NCBI Taxonomy" id="1344416"/>
    <lineage>
        <taxon>Eukaryota</taxon>
        <taxon>Fungi</taxon>
        <taxon>Fungi incertae sedis</taxon>
        <taxon>Chytridiomycota</taxon>
        <taxon>Chytridiomycota incertae sedis</taxon>
        <taxon>Monoblepharidomycetes</taxon>
        <taxon>Monoblepharidales</taxon>
        <taxon>Gonapodyaceae</taxon>
        <taxon>Gonapodya</taxon>
    </lineage>
</organism>
<dbReference type="GO" id="GO:0007052">
    <property type="term" value="P:mitotic spindle organization"/>
    <property type="evidence" value="ECO:0007669"/>
    <property type="project" value="TreeGrafter"/>
</dbReference>
<evidence type="ECO:0000256" key="4">
    <source>
        <dbReference type="ARBA" id="ARBA00022840"/>
    </source>
</evidence>
<evidence type="ECO:0000256" key="8">
    <source>
        <dbReference type="SAM" id="MobiDB-lite"/>
    </source>
</evidence>
<keyword evidence="2" id="KW-0963">Cytoplasm</keyword>
<dbReference type="PROSITE" id="PS50067">
    <property type="entry name" value="KINESIN_MOTOR_2"/>
    <property type="match status" value="1"/>
</dbReference>